<proteinExistence type="predicted"/>
<dbReference type="EMBL" id="UYRV01121167">
    <property type="protein sequence ID" value="VDN32664.1"/>
    <property type="molecule type" value="Genomic_DNA"/>
</dbReference>
<dbReference type="AlphaFoldDB" id="A0A3P7MSJ1"/>
<reference evidence="1 2" key="1">
    <citation type="submission" date="2018-11" db="EMBL/GenBank/DDBJ databases">
        <authorList>
            <consortium name="Pathogen Informatics"/>
        </authorList>
    </citation>
    <scope>NUCLEOTIDE SEQUENCE [LARGE SCALE GENOMIC DNA]</scope>
</reference>
<keyword evidence="2" id="KW-1185">Reference proteome</keyword>
<gene>
    <name evidence="1" type="ORF">CGOC_LOCUS12175</name>
</gene>
<evidence type="ECO:0000313" key="2">
    <source>
        <dbReference type="Proteomes" id="UP000271889"/>
    </source>
</evidence>
<organism evidence="1 2">
    <name type="scientific">Cylicostephanus goldi</name>
    <name type="common">Nematode worm</name>
    <dbReference type="NCBI Taxonomy" id="71465"/>
    <lineage>
        <taxon>Eukaryota</taxon>
        <taxon>Metazoa</taxon>
        <taxon>Ecdysozoa</taxon>
        <taxon>Nematoda</taxon>
        <taxon>Chromadorea</taxon>
        <taxon>Rhabditida</taxon>
        <taxon>Rhabditina</taxon>
        <taxon>Rhabditomorpha</taxon>
        <taxon>Strongyloidea</taxon>
        <taxon>Strongylidae</taxon>
        <taxon>Cylicostephanus</taxon>
    </lineage>
</organism>
<dbReference type="OrthoDB" id="5876128at2759"/>
<evidence type="ECO:0000313" key="1">
    <source>
        <dbReference type="EMBL" id="VDN32664.1"/>
    </source>
</evidence>
<protein>
    <submittedName>
        <fullName evidence="1">Uncharacterized protein</fullName>
    </submittedName>
</protein>
<sequence>MNEVLRTKINDSERMYAELGDVLADLDDAYKGKRIFVRFLRLPSISQHYLEW</sequence>
<accession>A0A3P7MSJ1</accession>
<dbReference type="Proteomes" id="UP000271889">
    <property type="component" value="Unassembled WGS sequence"/>
</dbReference>
<name>A0A3P7MSJ1_CYLGO</name>